<dbReference type="SUPFAM" id="SSF118310">
    <property type="entry name" value="AN1-like Zinc finger"/>
    <property type="match status" value="1"/>
</dbReference>
<comment type="caution">
    <text evidence="1">The sequence shown here is derived from an EMBL/GenBank/DDBJ whole genome shotgun (WGS) entry which is preliminary data.</text>
</comment>
<reference evidence="1 2" key="1">
    <citation type="journal article" date="2021" name="Hortic Res">
        <title>Chromosome-scale assembly of the Dendrobium chrysotoxum genome enhances the understanding of orchid evolution.</title>
        <authorList>
            <person name="Zhang Y."/>
            <person name="Zhang G.Q."/>
            <person name="Zhang D."/>
            <person name="Liu X.D."/>
            <person name="Xu X.Y."/>
            <person name="Sun W.H."/>
            <person name="Yu X."/>
            <person name="Zhu X."/>
            <person name="Wang Z.W."/>
            <person name="Zhao X."/>
            <person name="Zhong W.Y."/>
            <person name="Chen H."/>
            <person name="Yin W.L."/>
            <person name="Huang T."/>
            <person name="Niu S.C."/>
            <person name="Liu Z.J."/>
        </authorList>
    </citation>
    <scope>NUCLEOTIDE SEQUENCE [LARGE SCALE GENOMIC DNA]</scope>
    <source>
        <strain evidence="1">Lindl</strain>
    </source>
</reference>
<accession>A0AAV7GHW4</accession>
<dbReference type="Proteomes" id="UP000775213">
    <property type="component" value="Unassembled WGS sequence"/>
</dbReference>
<organism evidence="1 2">
    <name type="scientific">Dendrobium chrysotoxum</name>
    <name type="common">Orchid</name>
    <dbReference type="NCBI Taxonomy" id="161865"/>
    <lineage>
        <taxon>Eukaryota</taxon>
        <taxon>Viridiplantae</taxon>
        <taxon>Streptophyta</taxon>
        <taxon>Embryophyta</taxon>
        <taxon>Tracheophyta</taxon>
        <taxon>Spermatophyta</taxon>
        <taxon>Magnoliopsida</taxon>
        <taxon>Liliopsida</taxon>
        <taxon>Asparagales</taxon>
        <taxon>Orchidaceae</taxon>
        <taxon>Epidendroideae</taxon>
        <taxon>Malaxideae</taxon>
        <taxon>Dendrobiinae</taxon>
        <taxon>Dendrobium</taxon>
    </lineage>
</organism>
<dbReference type="InterPro" id="IPR035896">
    <property type="entry name" value="AN1-like_Znf"/>
</dbReference>
<gene>
    <name evidence="1" type="ORF">IEQ34_015486</name>
</gene>
<dbReference type="AlphaFoldDB" id="A0AAV7GHW4"/>
<dbReference type="Gene3D" id="4.10.1110.10">
    <property type="entry name" value="AN1-like Zinc finger"/>
    <property type="match status" value="1"/>
</dbReference>
<proteinExistence type="predicted"/>
<sequence>MLGKKLANRCGSCNKRVGLMRFKCHCENATRFGVNPSLVTCSSIVQVSILSEGYLNKVNKKSDP</sequence>
<name>A0AAV7GHW4_DENCH</name>
<evidence type="ECO:0000313" key="1">
    <source>
        <dbReference type="EMBL" id="KAH0455454.1"/>
    </source>
</evidence>
<protein>
    <submittedName>
        <fullName evidence="1">Uncharacterized protein</fullName>
    </submittedName>
</protein>
<keyword evidence="2" id="KW-1185">Reference proteome</keyword>
<evidence type="ECO:0000313" key="2">
    <source>
        <dbReference type="Proteomes" id="UP000775213"/>
    </source>
</evidence>
<dbReference type="EMBL" id="JAGFBR010000014">
    <property type="protein sequence ID" value="KAH0455454.1"/>
    <property type="molecule type" value="Genomic_DNA"/>
</dbReference>